<proteinExistence type="predicted"/>
<feature type="region of interest" description="Disordered" evidence="1">
    <location>
        <begin position="435"/>
        <end position="499"/>
    </location>
</feature>
<feature type="region of interest" description="Disordered" evidence="1">
    <location>
        <begin position="315"/>
        <end position="339"/>
    </location>
</feature>
<dbReference type="OrthoDB" id="4841107at2759"/>
<evidence type="ECO:0000256" key="1">
    <source>
        <dbReference type="SAM" id="MobiDB-lite"/>
    </source>
</evidence>
<dbReference type="AlphaFoldDB" id="A0A9P8QDZ4"/>
<protein>
    <submittedName>
        <fullName evidence="2">Uncharacterized protein</fullName>
    </submittedName>
</protein>
<keyword evidence="3" id="KW-1185">Reference proteome</keyword>
<comment type="caution">
    <text evidence="2">The sequence shown here is derived from an EMBL/GenBank/DDBJ whole genome shotgun (WGS) entry which is preliminary data.</text>
</comment>
<accession>A0A9P8QDZ4</accession>
<dbReference type="Proteomes" id="UP000827724">
    <property type="component" value="Unassembled WGS sequence"/>
</dbReference>
<reference evidence="2" key="1">
    <citation type="submission" date="2021-08" db="EMBL/GenBank/DDBJ databases">
        <title>Chromosome-Level Trichoderma cornu-damae using Hi-C Data.</title>
        <authorList>
            <person name="Kim C.S."/>
        </authorList>
    </citation>
    <scope>NUCLEOTIDE SEQUENCE</scope>
    <source>
        <strain evidence="2">KA19-0412C</strain>
    </source>
</reference>
<name>A0A9P8QDZ4_9HYPO</name>
<gene>
    <name evidence="2" type="ORF">Trco_008296</name>
</gene>
<organism evidence="2 3">
    <name type="scientific">Trichoderma cornu-damae</name>
    <dbReference type="NCBI Taxonomy" id="654480"/>
    <lineage>
        <taxon>Eukaryota</taxon>
        <taxon>Fungi</taxon>
        <taxon>Dikarya</taxon>
        <taxon>Ascomycota</taxon>
        <taxon>Pezizomycotina</taxon>
        <taxon>Sordariomycetes</taxon>
        <taxon>Hypocreomycetidae</taxon>
        <taxon>Hypocreales</taxon>
        <taxon>Hypocreaceae</taxon>
        <taxon>Trichoderma</taxon>
    </lineage>
</organism>
<dbReference type="EMBL" id="JAIWOZ010000007">
    <property type="protein sequence ID" value="KAH6603521.1"/>
    <property type="molecule type" value="Genomic_DNA"/>
</dbReference>
<feature type="compositionally biased region" description="Basic and acidic residues" evidence="1">
    <location>
        <begin position="474"/>
        <end position="483"/>
    </location>
</feature>
<evidence type="ECO:0000313" key="2">
    <source>
        <dbReference type="EMBL" id="KAH6603521.1"/>
    </source>
</evidence>
<evidence type="ECO:0000313" key="3">
    <source>
        <dbReference type="Proteomes" id="UP000827724"/>
    </source>
</evidence>
<sequence>METATAEESPQQGQLPEFDVSFRDPLPPFYFHHIIDPIAATLRVEVLGPNLAYTFRHERAKELRLSVSTISQRLERKTTGFLALQTDKGNKRIVLAWAESGNGAGRAGDLLDSEPSALPNDIWTQRVISTGKILAMRMRRPFDGRLSQVAGRDMSGVFLGGHVEAKLAVHAVFVLLSKFGITQDLDNVSLRHLKMLRQARWDDGSRPAFEIYFSRKNCGFCGKFVKRLQRATGVPLGLIWRDRLVKMVYEKRPLAKMNPANRPQATEAGAADDGESLSTDIMDEVHVIDLIDLSREHGSVVAAAASAAEIINLTGDDDDGGGGGGGGTTGPTRSGCSNLSEHEAQGAAVDAYIDGMAYCVGQIEQCPSGAQTAILELAEKVCQQRSDMARRAALANINKPLPATPQMAPPGWMAAPAGTGATDDAAASADAETALLDPLPTPPSSGGASSNFRPEAPQSAEATRSRPLRSRLALGKERDDARTEAAVSTSGPRAKRASICVELPSRRCSSSPDPF</sequence>